<dbReference type="InterPro" id="IPR036390">
    <property type="entry name" value="WH_DNA-bd_sf"/>
</dbReference>
<evidence type="ECO:0000256" key="2">
    <source>
        <dbReference type="ARBA" id="ARBA00023015"/>
    </source>
</evidence>
<evidence type="ECO:0000256" key="1">
    <source>
        <dbReference type="ARBA" id="ARBA00009437"/>
    </source>
</evidence>
<dbReference type="PANTHER" id="PTHR30118">
    <property type="entry name" value="HTH-TYPE TRANSCRIPTIONAL REGULATOR LEUO-RELATED"/>
    <property type="match status" value="1"/>
</dbReference>
<dbReference type="Gene3D" id="1.10.10.10">
    <property type="entry name" value="Winged helix-like DNA-binding domain superfamily/Winged helix DNA-binding domain"/>
    <property type="match status" value="1"/>
</dbReference>
<gene>
    <name evidence="6" type="ORF">POM99_11310</name>
</gene>
<dbReference type="Gene3D" id="3.40.190.10">
    <property type="entry name" value="Periplasmic binding protein-like II"/>
    <property type="match status" value="2"/>
</dbReference>
<keyword evidence="7" id="KW-1185">Reference proteome</keyword>
<feature type="domain" description="HTH lysR-type" evidence="5">
    <location>
        <begin position="6"/>
        <end position="63"/>
    </location>
</feature>
<proteinExistence type="inferred from homology"/>
<dbReference type="Pfam" id="PF00126">
    <property type="entry name" value="HTH_1"/>
    <property type="match status" value="1"/>
</dbReference>
<dbReference type="Pfam" id="PF03466">
    <property type="entry name" value="LysR_substrate"/>
    <property type="match status" value="1"/>
</dbReference>
<comment type="similarity">
    <text evidence="1">Belongs to the LysR transcriptional regulatory family.</text>
</comment>
<accession>A0ABT6CIR2</accession>
<keyword evidence="4" id="KW-0804">Transcription</keyword>
<keyword evidence="2" id="KW-0805">Transcription regulation</keyword>
<comment type="caution">
    <text evidence="6">The sequence shown here is derived from an EMBL/GenBank/DDBJ whole genome shotgun (WGS) entry which is preliminary data.</text>
</comment>
<dbReference type="EMBL" id="JAROCY010000009">
    <property type="protein sequence ID" value="MDF8333791.1"/>
    <property type="molecule type" value="Genomic_DNA"/>
</dbReference>
<dbReference type="Proteomes" id="UP001222770">
    <property type="component" value="Unassembled WGS sequence"/>
</dbReference>
<dbReference type="SUPFAM" id="SSF53850">
    <property type="entry name" value="Periplasmic binding protein-like II"/>
    <property type="match status" value="1"/>
</dbReference>
<evidence type="ECO:0000313" key="6">
    <source>
        <dbReference type="EMBL" id="MDF8333791.1"/>
    </source>
</evidence>
<dbReference type="RefSeq" id="WP_277277825.1">
    <property type="nucleotide sequence ID" value="NZ_JAROCY010000009.1"/>
</dbReference>
<dbReference type="InterPro" id="IPR050389">
    <property type="entry name" value="LysR-type_TF"/>
</dbReference>
<dbReference type="InterPro" id="IPR000847">
    <property type="entry name" value="LysR_HTH_N"/>
</dbReference>
<dbReference type="InterPro" id="IPR005119">
    <property type="entry name" value="LysR_subst-bd"/>
</dbReference>
<dbReference type="PRINTS" id="PR00039">
    <property type="entry name" value="HTHLYSR"/>
</dbReference>
<name>A0ABT6CIR2_9SPHN</name>
<evidence type="ECO:0000259" key="5">
    <source>
        <dbReference type="PROSITE" id="PS50931"/>
    </source>
</evidence>
<evidence type="ECO:0000256" key="4">
    <source>
        <dbReference type="ARBA" id="ARBA00023163"/>
    </source>
</evidence>
<dbReference type="PANTHER" id="PTHR30118:SF6">
    <property type="entry name" value="HTH-TYPE TRANSCRIPTIONAL REGULATOR LEUO"/>
    <property type="match status" value="1"/>
</dbReference>
<sequence>MRFKGLDLNLLVALDALLAEASVSRAAERLYLSQPAASAALARLRTWFGDPLLIPHGKRLMLTPYALRLKPMLSELLASVETLVTQPVLFDPATTHRRFRICTSDYITCVVLRPLLSEIAVSAPGIELDIVPPEDTGQDMLERGELDMLIIPREFVSPQHPARLLLEEQHVVAGWRDNPVMNAPMTAEAFVAAGHISVRLGRITRLTYAEAQLRARGITRREEVVVPSFTLVPDLLVGTGRLAIMHERLARQAARQTDIRIASLPFDFPPMHEMIQYHRARADDAGLLWFLDAITAVVPPVST</sequence>
<dbReference type="InterPro" id="IPR036388">
    <property type="entry name" value="WH-like_DNA-bd_sf"/>
</dbReference>
<evidence type="ECO:0000256" key="3">
    <source>
        <dbReference type="ARBA" id="ARBA00023125"/>
    </source>
</evidence>
<reference evidence="6 7" key="1">
    <citation type="submission" date="2023-03" db="EMBL/GenBank/DDBJ databases">
        <title>Novosphingobium cyanobacteriorum sp. nov., isolated from a eutrophic reservoir during the Microcystis bloom period.</title>
        <authorList>
            <person name="Kang M."/>
            <person name="Le V."/>
            <person name="Ko S.-R."/>
            <person name="Lee S.-A."/>
            <person name="Ahn C.-Y."/>
        </authorList>
    </citation>
    <scope>NUCLEOTIDE SEQUENCE [LARGE SCALE GENOMIC DNA]</scope>
    <source>
        <strain evidence="6 7">HBC54</strain>
    </source>
</reference>
<evidence type="ECO:0000313" key="7">
    <source>
        <dbReference type="Proteomes" id="UP001222770"/>
    </source>
</evidence>
<keyword evidence="3" id="KW-0238">DNA-binding</keyword>
<organism evidence="6 7">
    <name type="scientific">Novosphingobium cyanobacteriorum</name>
    <dbReference type="NCBI Taxonomy" id="3024215"/>
    <lineage>
        <taxon>Bacteria</taxon>
        <taxon>Pseudomonadati</taxon>
        <taxon>Pseudomonadota</taxon>
        <taxon>Alphaproteobacteria</taxon>
        <taxon>Sphingomonadales</taxon>
        <taxon>Sphingomonadaceae</taxon>
        <taxon>Novosphingobium</taxon>
    </lineage>
</organism>
<protein>
    <submittedName>
        <fullName evidence="6">LysR family transcriptional regulator</fullName>
    </submittedName>
</protein>
<dbReference type="PROSITE" id="PS50931">
    <property type="entry name" value="HTH_LYSR"/>
    <property type="match status" value="1"/>
</dbReference>
<dbReference type="SUPFAM" id="SSF46785">
    <property type="entry name" value="Winged helix' DNA-binding domain"/>
    <property type="match status" value="1"/>
</dbReference>